<dbReference type="AlphaFoldDB" id="A0A0E3W2K9"/>
<dbReference type="RefSeq" id="WP_052729530.1">
    <property type="nucleotide sequence ID" value="NZ_CGIH01000004.1"/>
</dbReference>
<reference evidence="1 3" key="1">
    <citation type="submission" date="2015-03" db="EMBL/GenBank/DDBJ databases">
        <authorList>
            <person name="Strepis Nikolaos"/>
        </authorList>
    </citation>
    <scope>NUCLEOTIDE SEQUENCE [LARGE SCALE GENOMIC DNA]</scope>
    <source>
        <strain evidence="1 3">OL-4</strain>
    </source>
</reference>
<dbReference type="EMBL" id="CGIH01000004">
    <property type="protein sequence ID" value="CFX06333.1"/>
    <property type="molecule type" value="Genomic_DNA"/>
</dbReference>
<sequence length="187" mass="21592">MSILLCDSFDDAIIAYVVHKWNNEETAIALGRTMVQKICYFLKAKGVPLDFKFDIYHYGPYSQELYYRMEELVADGIVFDESEQKSKSKYTPGDQIEELISKHDISNHINDIDDIIGLFNQFHPTEMELLATIHYLQTTSTKYYGSPPTKDEIVEKVMTVKRGKFSRDLVSRAFDALHETGLFAWIS</sequence>
<organism evidence="1 3">
    <name type="scientific">Syntrophomonas zehnderi OL-4</name>
    <dbReference type="NCBI Taxonomy" id="690567"/>
    <lineage>
        <taxon>Bacteria</taxon>
        <taxon>Bacillati</taxon>
        <taxon>Bacillota</taxon>
        <taxon>Clostridia</taxon>
        <taxon>Eubacteriales</taxon>
        <taxon>Syntrophomonadaceae</taxon>
        <taxon>Syntrophomonas</taxon>
    </lineage>
</organism>
<accession>A0A0E3W2K9</accession>
<name>A0A0E3W2K9_9FIRM</name>
<protein>
    <submittedName>
        <fullName evidence="1">Uncharacterized</fullName>
    </submittedName>
</protein>
<evidence type="ECO:0000313" key="1">
    <source>
        <dbReference type="EMBL" id="CFX06333.1"/>
    </source>
</evidence>
<dbReference type="OrthoDB" id="5507947at2"/>
<keyword evidence="3" id="KW-1185">Reference proteome</keyword>
<evidence type="ECO:0000313" key="3">
    <source>
        <dbReference type="Proteomes" id="UP000045545"/>
    </source>
</evidence>
<gene>
    <name evidence="2" type="ORF">1036</name>
    <name evidence="1" type="ORF">355</name>
</gene>
<dbReference type="EMBL" id="CGIH01000018">
    <property type="protein sequence ID" value="CFX33436.1"/>
    <property type="molecule type" value="Genomic_DNA"/>
</dbReference>
<dbReference type="STRING" id="690567.1036"/>
<proteinExistence type="predicted"/>
<dbReference type="Proteomes" id="UP000045545">
    <property type="component" value="Unassembled WGS sequence"/>
</dbReference>
<evidence type="ECO:0000313" key="2">
    <source>
        <dbReference type="EMBL" id="CFX33436.1"/>
    </source>
</evidence>